<sequence>MKKDIHPKYFPKAKIACACGNILEVGSTTETMRVDICAKCHPFYTGKQKLIDKAGRVEKFQERIAKAAQVKTGKKPAKKS</sequence>
<comment type="function">
    <text evidence="7">Binds the 23S rRNA.</text>
</comment>
<dbReference type="PATRIC" id="fig|1620414.3.peg.19"/>
<evidence type="ECO:0000313" key="9">
    <source>
        <dbReference type="Proteomes" id="UP000034913"/>
    </source>
</evidence>
<dbReference type="EMBL" id="LCRB01000001">
    <property type="protein sequence ID" value="KKW27083.1"/>
    <property type="molecule type" value="Genomic_DNA"/>
</dbReference>
<dbReference type="GO" id="GO:0006412">
    <property type="term" value="P:translation"/>
    <property type="evidence" value="ECO:0007669"/>
    <property type="project" value="UniProtKB-UniRule"/>
</dbReference>
<dbReference type="Proteomes" id="UP000034913">
    <property type="component" value="Unassembled WGS sequence"/>
</dbReference>
<evidence type="ECO:0000256" key="4">
    <source>
        <dbReference type="ARBA" id="ARBA00022980"/>
    </source>
</evidence>
<comment type="subunit">
    <text evidence="7">Part of the 50S ribosomal subunit.</text>
</comment>
<dbReference type="Gene3D" id="4.10.830.30">
    <property type="entry name" value="Ribosomal protein L31"/>
    <property type="match status" value="1"/>
</dbReference>
<keyword evidence="2 7" id="KW-0699">rRNA-binding</keyword>
<dbReference type="PRINTS" id="PR01249">
    <property type="entry name" value="RIBOSOMALL31"/>
</dbReference>
<dbReference type="InterPro" id="IPR042105">
    <property type="entry name" value="Ribosomal_bL31_sf"/>
</dbReference>
<evidence type="ECO:0000256" key="7">
    <source>
        <dbReference type="HAMAP-Rule" id="MF_00501"/>
    </source>
</evidence>
<dbReference type="NCBIfam" id="NF001809">
    <property type="entry name" value="PRK00528.1"/>
    <property type="match status" value="1"/>
</dbReference>
<comment type="cofactor">
    <cofactor evidence="7">
        <name>Zn(2+)</name>
        <dbReference type="ChEBI" id="CHEBI:29105"/>
    </cofactor>
    <text evidence="7">Binds 1 zinc ion per subunit.</text>
</comment>
<dbReference type="SUPFAM" id="SSF143800">
    <property type="entry name" value="L28p-like"/>
    <property type="match status" value="1"/>
</dbReference>
<feature type="binding site" evidence="7">
    <location>
        <position position="17"/>
    </location>
    <ligand>
        <name>Zn(2+)</name>
        <dbReference type="ChEBI" id="CHEBI:29105"/>
    </ligand>
</feature>
<dbReference type="GO" id="GO:0046872">
    <property type="term" value="F:metal ion binding"/>
    <property type="evidence" value="ECO:0007669"/>
    <property type="project" value="UniProtKB-KW"/>
</dbReference>
<dbReference type="GO" id="GO:0003735">
    <property type="term" value="F:structural constituent of ribosome"/>
    <property type="evidence" value="ECO:0007669"/>
    <property type="project" value="InterPro"/>
</dbReference>
<name>A0A0G1X7E4_UNCK3</name>
<dbReference type="GO" id="GO:0005840">
    <property type="term" value="C:ribosome"/>
    <property type="evidence" value="ECO:0007669"/>
    <property type="project" value="UniProtKB-KW"/>
</dbReference>
<dbReference type="InterPro" id="IPR034704">
    <property type="entry name" value="Ribosomal_bL28/bL31-like_sf"/>
</dbReference>
<feature type="binding site" evidence="7">
    <location>
        <position position="37"/>
    </location>
    <ligand>
        <name>Zn(2+)</name>
        <dbReference type="ChEBI" id="CHEBI:29105"/>
    </ligand>
</feature>
<dbReference type="NCBIfam" id="TIGR00105">
    <property type="entry name" value="L31"/>
    <property type="match status" value="1"/>
</dbReference>
<comment type="caution">
    <text evidence="8">The sequence shown here is derived from an EMBL/GenBank/DDBJ whole genome shotgun (WGS) entry which is preliminary data.</text>
</comment>
<accession>A0A0G1X7E4</accession>
<gene>
    <name evidence="7" type="primary">rpmE</name>
    <name evidence="8" type="ORF">VF00_C0001G0018</name>
</gene>
<keyword evidence="7" id="KW-0862">Zinc</keyword>
<dbReference type="GO" id="GO:0019843">
    <property type="term" value="F:rRNA binding"/>
    <property type="evidence" value="ECO:0007669"/>
    <property type="project" value="UniProtKB-KW"/>
</dbReference>
<dbReference type="AlphaFoldDB" id="A0A0G1X7E4"/>
<keyword evidence="7" id="KW-0479">Metal-binding</keyword>
<dbReference type="GO" id="GO:1990904">
    <property type="term" value="C:ribonucleoprotein complex"/>
    <property type="evidence" value="ECO:0007669"/>
    <property type="project" value="UniProtKB-KW"/>
</dbReference>
<protein>
    <recommendedName>
        <fullName evidence="6 7">Large ribosomal subunit protein bL31</fullName>
    </recommendedName>
</protein>
<evidence type="ECO:0000256" key="5">
    <source>
        <dbReference type="ARBA" id="ARBA00023274"/>
    </source>
</evidence>
<dbReference type="PANTHER" id="PTHR33280">
    <property type="entry name" value="50S RIBOSOMAL PROTEIN L31, CHLOROPLASTIC"/>
    <property type="match status" value="1"/>
</dbReference>
<feature type="binding site" evidence="7">
    <location>
        <position position="40"/>
    </location>
    <ligand>
        <name>Zn(2+)</name>
        <dbReference type="ChEBI" id="CHEBI:29105"/>
    </ligand>
</feature>
<evidence type="ECO:0000256" key="2">
    <source>
        <dbReference type="ARBA" id="ARBA00022730"/>
    </source>
</evidence>
<dbReference type="InterPro" id="IPR027491">
    <property type="entry name" value="Ribosomal_bL31_A"/>
</dbReference>
<organism evidence="8 9">
    <name type="scientific">candidate division Kazan bacterium GW2011_GWB1_52_7</name>
    <dbReference type="NCBI Taxonomy" id="1620414"/>
    <lineage>
        <taxon>Bacteria</taxon>
        <taxon>Bacteria division Kazan-3B-28</taxon>
    </lineage>
</organism>
<feature type="binding site" evidence="7">
    <location>
        <position position="19"/>
    </location>
    <ligand>
        <name>Zn(2+)</name>
        <dbReference type="ChEBI" id="CHEBI:29105"/>
    </ligand>
</feature>
<dbReference type="Pfam" id="PF01197">
    <property type="entry name" value="Ribosomal_L31"/>
    <property type="match status" value="1"/>
</dbReference>
<keyword evidence="3 7" id="KW-0694">RNA-binding</keyword>
<proteinExistence type="inferred from homology"/>
<dbReference type="NCBIfam" id="NF000612">
    <property type="entry name" value="PRK00019.1"/>
    <property type="match status" value="1"/>
</dbReference>
<evidence type="ECO:0000256" key="3">
    <source>
        <dbReference type="ARBA" id="ARBA00022884"/>
    </source>
</evidence>
<keyword evidence="5 7" id="KW-0687">Ribonucleoprotein</keyword>
<dbReference type="HAMAP" id="MF_00501">
    <property type="entry name" value="Ribosomal_bL31_1"/>
    <property type="match status" value="1"/>
</dbReference>
<dbReference type="InterPro" id="IPR002150">
    <property type="entry name" value="Ribosomal_bL31"/>
</dbReference>
<comment type="similarity">
    <text evidence="1 7">Belongs to the bacterial ribosomal protein bL31 family. Type A subfamily.</text>
</comment>
<dbReference type="PANTHER" id="PTHR33280:SF1">
    <property type="entry name" value="LARGE RIBOSOMAL SUBUNIT PROTEIN BL31C"/>
    <property type="match status" value="1"/>
</dbReference>
<dbReference type="PROSITE" id="PS01143">
    <property type="entry name" value="RIBOSOMAL_L31"/>
    <property type="match status" value="1"/>
</dbReference>
<evidence type="ECO:0000313" key="8">
    <source>
        <dbReference type="EMBL" id="KKW27083.1"/>
    </source>
</evidence>
<keyword evidence="4 7" id="KW-0689">Ribosomal protein</keyword>
<evidence type="ECO:0000256" key="6">
    <source>
        <dbReference type="ARBA" id="ARBA00035687"/>
    </source>
</evidence>
<reference evidence="8 9" key="1">
    <citation type="journal article" date="2015" name="Nature">
        <title>rRNA introns, odd ribosomes, and small enigmatic genomes across a large radiation of phyla.</title>
        <authorList>
            <person name="Brown C.T."/>
            <person name="Hug L.A."/>
            <person name="Thomas B.C."/>
            <person name="Sharon I."/>
            <person name="Castelle C.J."/>
            <person name="Singh A."/>
            <person name="Wilkins M.J."/>
            <person name="Williams K.H."/>
            <person name="Banfield J.F."/>
        </authorList>
    </citation>
    <scope>NUCLEOTIDE SEQUENCE [LARGE SCALE GENOMIC DNA]</scope>
</reference>
<evidence type="ECO:0000256" key="1">
    <source>
        <dbReference type="ARBA" id="ARBA00009296"/>
    </source>
</evidence>